<reference evidence="13 14" key="1">
    <citation type="journal article" date="2011" name="Proc. Natl. Acad. Sci. U.S.A.">
        <title>Comparative genomics of xylose-fermenting fungi for enhanced biofuel production.</title>
        <authorList>
            <person name="Wohlbach D.J."/>
            <person name="Kuo A."/>
            <person name="Sato T.K."/>
            <person name="Potts K.M."/>
            <person name="Salamov A.A."/>
            <person name="LaButti K.M."/>
            <person name="Sun H."/>
            <person name="Clum A."/>
            <person name="Pangilinan J.L."/>
            <person name="Lindquist E.A."/>
            <person name="Lucas S."/>
            <person name="Lapidus A."/>
            <person name="Jin M."/>
            <person name="Gunawan C."/>
            <person name="Balan V."/>
            <person name="Dale B.E."/>
            <person name="Jeffries T.W."/>
            <person name="Zinkel R."/>
            <person name="Barry K.W."/>
            <person name="Grigoriev I.V."/>
            <person name="Gasch A.P."/>
        </authorList>
    </citation>
    <scope>NUCLEOTIDE SEQUENCE [LARGE SCALE GENOMIC DNA]</scope>
    <source>
        <strain evidence="14">NRRL Y-27907 / 11-Y1</strain>
    </source>
</reference>
<dbReference type="Pfam" id="PF00150">
    <property type="entry name" value="Cellulase"/>
    <property type="match status" value="1"/>
</dbReference>
<keyword evidence="7" id="KW-0961">Cell wall biogenesis/degradation</keyword>
<sequence>MLLYFALVVIFFLATTARVTEVNQTLEEALSWHIQSETVLKHGQSAYKDSISKIYGVNAGGWLLTEPWITPSLYEKVNDLFGSMPKDEYAMNLFIGNKDLSKRYFEAHWKSFYTEEDFKQISEMDLNLVRIPIGYWAFQLLPKDPYCQGQERYLDSAIDWAEKYGLKVQIGLHGLPGSQNGFDNSGLTATSPKWLEDDANIDLTHRVVDYIFTKYGNNTNVHSIQVANEPLGPVLDKSKLVEFYSKCLSLATEKNISAKLAFHDAFLDMEAWKTFYPGKFILDHHFYEVFTDWQLKLDLKGHLENVRDQGEKLSRTKHRSIVGEFSGALTDCAPYLNGIGNGARWDGTFLLEARGTCYGRDDPNNLTFKNETMMFLREQFYTYETKGGGWIFWCYKTERSLDWDMRRLHKLKMLPEPLYLSKEVYKMDINDDGFDNDNSLADGPGRRSDFFIPHPRIFWGRYRLRGRSGSSGLKVNRITWVFALFITVSFSI</sequence>
<dbReference type="GO" id="GO:0004338">
    <property type="term" value="F:glucan exo-1,3-beta-glucosidase activity"/>
    <property type="evidence" value="ECO:0007669"/>
    <property type="project" value="UniProtKB-EC"/>
</dbReference>
<evidence type="ECO:0000256" key="7">
    <source>
        <dbReference type="ARBA" id="ARBA00023316"/>
    </source>
</evidence>
<evidence type="ECO:0000256" key="5">
    <source>
        <dbReference type="ARBA" id="ARBA00022801"/>
    </source>
</evidence>
<dbReference type="Gene3D" id="3.20.20.80">
    <property type="entry name" value="Glycosidases"/>
    <property type="match status" value="1"/>
</dbReference>
<dbReference type="RefSeq" id="XP_007374636.1">
    <property type="nucleotide sequence ID" value="XM_007374574.1"/>
</dbReference>
<feature type="chain" id="PRO_5003442414" description="glucan 1,3-beta-glucosidase" evidence="11">
    <location>
        <begin position="18"/>
        <end position="492"/>
    </location>
</feature>
<comment type="similarity">
    <text evidence="2 10">Belongs to the glycosyl hydrolase 5 (cellulase A) family.</text>
</comment>
<dbReference type="GO" id="GO:0071555">
    <property type="term" value="P:cell wall organization"/>
    <property type="evidence" value="ECO:0007669"/>
    <property type="project" value="UniProtKB-KW"/>
</dbReference>
<evidence type="ECO:0000256" key="1">
    <source>
        <dbReference type="ARBA" id="ARBA00004613"/>
    </source>
</evidence>
<keyword evidence="5 10" id="KW-0378">Hydrolase</keyword>
<evidence type="ECO:0000313" key="14">
    <source>
        <dbReference type="Proteomes" id="UP000000709"/>
    </source>
</evidence>
<name>G3AL78_SPAPN</name>
<evidence type="ECO:0000256" key="4">
    <source>
        <dbReference type="ARBA" id="ARBA00022729"/>
    </source>
</evidence>
<dbReference type="STRING" id="619300.G3AL78"/>
<protein>
    <recommendedName>
        <fullName evidence="9">glucan 1,3-beta-glucosidase</fullName>
        <ecNumber evidence="9">3.2.1.58</ecNumber>
    </recommendedName>
</protein>
<dbReference type="Proteomes" id="UP000000709">
    <property type="component" value="Unassembled WGS sequence"/>
</dbReference>
<dbReference type="InterPro" id="IPR050386">
    <property type="entry name" value="Glycosyl_hydrolase_5"/>
</dbReference>
<keyword evidence="3" id="KW-0964">Secreted</keyword>
<dbReference type="eggNOG" id="ENOG502QRG8">
    <property type="taxonomic scope" value="Eukaryota"/>
</dbReference>
<dbReference type="InterPro" id="IPR017853">
    <property type="entry name" value="GH"/>
</dbReference>
<feature type="domain" description="Glycoside hydrolase family 5" evidence="12">
    <location>
        <begin position="102"/>
        <end position="233"/>
    </location>
</feature>
<dbReference type="EMBL" id="GL996501">
    <property type="protein sequence ID" value="EGW33121.1"/>
    <property type="molecule type" value="Genomic_DNA"/>
</dbReference>
<proteinExistence type="inferred from homology"/>
<dbReference type="HOGENOM" id="CLU_004624_0_3_1"/>
<dbReference type="AlphaFoldDB" id="G3AL78"/>
<organism evidence="14">
    <name type="scientific">Spathaspora passalidarum (strain NRRL Y-27907 / 11-Y1)</name>
    <dbReference type="NCBI Taxonomy" id="619300"/>
    <lineage>
        <taxon>Eukaryota</taxon>
        <taxon>Fungi</taxon>
        <taxon>Dikarya</taxon>
        <taxon>Ascomycota</taxon>
        <taxon>Saccharomycotina</taxon>
        <taxon>Pichiomycetes</taxon>
        <taxon>Debaryomycetaceae</taxon>
        <taxon>Spathaspora</taxon>
    </lineage>
</organism>
<evidence type="ECO:0000313" key="13">
    <source>
        <dbReference type="EMBL" id="EGW33121.1"/>
    </source>
</evidence>
<evidence type="ECO:0000256" key="11">
    <source>
        <dbReference type="SAM" id="SignalP"/>
    </source>
</evidence>
<dbReference type="EC" id="3.2.1.58" evidence="9"/>
<dbReference type="OrthoDB" id="62120at2759"/>
<keyword evidence="4 11" id="KW-0732">Signal</keyword>
<dbReference type="KEGG" id="spaa:SPAPADRAFT_136644"/>
<dbReference type="PANTHER" id="PTHR31297:SF1">
    <property type="entry name" value="GLUCAN 1,3-BETA-GLUCOSIDASE I_II-RELATED"/>
    <property type="match status" value="1"/>
</dbReference>
<dbReference type="OMA" id="CWKTEST"/>
<gene>
    <name evidence="13" type="ORF">SPAPADRAFT_136644</name>
</gene>
<dbReference type="PANTHER" id="PTHR31297">
    <property type="entry name" value="GLUCAN ENDO-1,6-BETA-GLUCOSIDASE B"/>
    <property type="match status" value="1"/>
</dbReference>
<comment type="subcellular location">
    <subcellularLocation>
        <location evidence="1">Secreted</location>
    </subcellularLocation>
</comment>
<evidence type="ECO:0000256" key="3">
    <source>
        <dbReference type="ARBA" id="ARBA00022525"/>
    </source>
</evidence>
<dbReference type="GO" id="GO:0005576">
    <property type="term" value="C:extracellular region"/>
    <property type="evidence" value="ECO:0007669"/>
    <property type="project" value="UniProtKB-SubCell"/>
</dbReference>
<comment type="catalytic activity">
    <reaction evidence="8">
        <text>Successive hydrolysis of beta-D-glucose units from the non-reducing ends of (1-&gt;3)-beta-D-glucans, releasing alpha-glucose.</text>
        <dbReference type="EC" id="3.2.1.58"/>
    </reaction>
</comment>
<dbReference type="GO" id="GO:0009986">
    <property type="term" value="C:cell surface"/>
    <property type="evidence" value="ECO:0007669"/>
    <property type="project" value="TreeGrafter"/>
</dbReference>
<evidence type="ECO:0000256" key="9">
    <source>
        <dbReference type="ARBA" id="ARBA00038929"/>
    </source>
</evidence>
<dbReference type="GO" id="GO:0009251">
    <property type="term" value="P:glucan catabolic process"/>
    <property type="evidence" value="ECO:0007669"/>
    <property type="project" value="TreeGrafter"/>
</dbReference>
<keyword evidence="6 10" id="KW-0326">Glycosidase</keyword>
<accession>G3AL78</accession>
<dbReference type="SUPFAM" id="SSF51445">
    <property type="entry name" value="(Trans)glycosidases"/>
    <property type="match status" value="1"/>
</dbReference>
<evidence type="ECO:0000256" key="10">
    <source>
        <dbReference type="RuleBase" id="RU361153"/>
    </source>
</evidence>
<evidence type="ECO:0000256" key="8">
    <source>
        <dbReference type="ARBA" id="ARBA00036824"/>
    </source>
</evidence>
<evidence type="ECO:0000256" key="6">
    <source>
        <dbReference type="ARBA" id="ARBA00023295"/>
    </source>
</evidence>
<feature type="signal peptide" evidence="11">
    <location>
        <begin position="1"/>
        <end position="17"/>
    </location>
</feature>
<dbReference type="GeneID" id="18869988"/>
<dbReference type="InParanoid" id="G3AL78"/>
<keyword evidence="14" id="KW-1185">Reference proteome</keyword>
<dbReference type="InterPro" id="IPR001547">
    <property type="entry name" value="Glyco_hydro_5"/>
</dbReference>
<evidence type="ECO:0000259" key="12">
    <source>
        <dbReference type="Pfam" id="PF00150"/>
    </source>
</evidence>
<evidence type="ECO:0000256" key="2">
    <source>
        <dbReference type="ARBA" id="ARBA00005641"/>
    </source>
</evidence>